<dbReference type="InterPro" id="IPR012334">
    <property type="entry name" value="Pectin_lyas_fold"/>
</dbReference>
<proteinExistence type="inferred from homology"/>
<protein>
    <recommendedName>
        <fullName evidence="4">pectinesterase</fullName>
        <ecNumber evidence="4">3.1.1.11</ecNumber>
    </recommendedName>
</protein>
<reference evidence="10 11" key="1">
    <citation type="submission" date="2024-08" db="EMBL/GenBank/DDBJ databases">
        <title>Insights into the chromosomal genome structure of Flemingia macrophylla.</title>
        <authorList>
            <person name="Ding Y."/>
            <person name="Zhao Y."/>
            <person name="Bi W."/>
            <person name="Wu M."/>
            <person name="Zhao G."/>
            <person name="Gong Y."/>
            <person name="Li W."/>
            <person name="Zhang P."/>
        </authorList>
    </citation>
    <scope>NUCLEOTIDE SEQUENCE [LARGE SCALE GENOMIC DNA]</scope>
    <source>
        <strain evidence="10">DYQJB</strain>
        <tissue evidence="10">Leaf</tissue>
    </source>
</reference>
<dbReference type="Pfam" id="PF01095">
    <property type="entry name" value="Pectinesterase"/>
    <property type="match status" value="1"/>
</dbReference>
<feature type="chain" id="PRO_5044815377" description="pectinesterase" evidence="8">
    <location>
        <begin position="24"/>
        <end position="327"/>
    </location>
</feature>
<comment type="similarity">
    <text evidence="3">Belongs to the pectinesterase family.</text>
</comment>
<dbReference type="Gene3D" id="2.160.20.10">
    <property type="entry name" value="Single-stranded right-handed beta-helix, Pectin lyase-like"/>
    <property type="match status" value="1"/>
</dbReference>
<dbReference type="Proteomes" id="UP001603857">
    <property type="component" value="Unassembled WGS sequence"/>
</dbReference>
<name>A0ABD1LSK5_9FABA</name>
<sequence>MQYPKLFVFIFVFSAIGCNVCESQNCATPAKTIYVSQTNFKTVQSAIDSVPAGNTQWIHIQISPGIYKEVVKVPMNKACIYLEGAGSNLTKIQFDDHPDPTFYTQANFTVASGISFVNTLNSPSFSVAITQAYAAQIQGDKCAFFNCGFLGVQDTLYDQSGRHYYKNCYIQGGIDFIFGDGQSIFETSEIYYSLGKYGAPREGAITAQEGRSPSETTGFVFKNCKILGTPGIKTLLGRSLTSYSRVIIANSYLSDVVASEGWSALSFAGHEQTITYMEEGNTGPGADQSKRVPWLKHLSGVKLDQFLNISYIDQEGWIQKLPINIFV</sequence>
<evidence type="ECO:0000256" key="2">
    <source>
        <dbReference type="ARBA" id="ARBA00005184"/>
    </source>
</evidence>
<keyword evidence="8" id="KW-0732">Signal</keyword>
<dbReference type="AlphaFoldDB" id="A0ABD1LSK5"/>
<gene>
    <name evidence="10" type="ORF">Fmac_025532</name>
</gene>
<keyword evidence="7" id="KW-0063">Aspartyl esterase</keyword>
<evidence type="ECO:0000313" key="10">
    <source>
        <dbReference type="EMBL" id="KAL2326474.1"/>
    </source>
</evidence>
<evidence type="ECO:0000256" key="8">
    <source>
        <dbReference type="SAM" id="SignalP"/>
    </source>
</evidence>
<dbReference type="EC" id="3.1.1.11" evidence="4"/>
<evidence type="ECO:0000256" key="1">
    <source>
        <dbReference type="ARBA" id="ARBA00004191"/>
    </source>
</evidence>
<comment type="subcellular location">
    <subcellularLocation>
        <location evidence="1">Secreted</location>
        <location evidence="1">Cell wall</location>
    </subcellularLocation>
</comment>
<feature type="signal peptide" evidence="8">
    <location>
        <begin position="1"/>
        <end position="23"/>
    </location>
</feature>
<keyword evidence="11" id="KW-1185">Reference proteome</keyword>
<evidence type="ECO:0000313" key="11">
    <source>
        <dbReference type="Proteomes" id="UP001603857"/>
    </source>
</evidence>
<evidence type="ECO:0000256" key="4">
    <source>
        <dbReference type="ARBA" id="ARBA00013229"/>
    </source>
</evidence>
<keyword evidence="5" id="KW-0964">Secreted</keyword>
<evidence type="ECO:0000259" key="9">
    <source>
        <dbReference type="Pfam" id="PF01095"/>
    </source>
</evidence>
<evidence type="ECO:0000256" key="7">
    <source>
        <dbReference type="ARBA" id="ARBA00023085"/>
    </source>
</evidence>
<keyword evidence="6" id="KW-0378">Hydrolase</keyword>
<dbReference type="PANTHER" id="PTHR31321:SF134">
    <property type="entry name" value="PECTINESTERASE"/>
    <property type="match status" value="1"/>
</dbReference>
<keyword evidence="5" id="KW-0134">Cell wall</keyword>
<feature type="domain" description="Pectinesterase catalytic" evidence="9">
    <location>
        <begin position="37"/>
        <end position="297"/>
    </location>
</feature>
<dbReference type="InterPro" id="IPR011050">
    <property type="entry name" value="Pectin_lyase_fold/virulence"/>
</dbReference>
<evidence type="ECO:0000256" key="5">
    <source>
        <dbReference type="ARBA" id="ARBA00022512"/>
    </source>
</evidence>
<dbReference type="SUPFAM" id="SSF51126">
    <property type="entry name" value="Pectin lyase-like"/>
    <property type="match status" value="1"/>
</dbReference>
<dbReference type="GO" id="GO:0030599">
    <property type="term" value="F:pectinesterase activity"/>
    <property type="evidence" value="ECO:0007669"/>
    <property type="project" value="UniProtKB-EC"/>
</dbReference>
<dbReference type="InterPro" id="IPR000070">
    <property type="entry name" value="Pectinesterase_cat"/>
</dbReference>
<dbReference type="PANTHER" id="PTHR31321">
    <property type="entry name" value="ACYL-COA THIOESTER HYDROLASE YBHC-RELATED"/>
    <property type="match status" value="1"/>
</dbReference>
<dbReference type="PROSITE" id="PS51257">
    <property type="entry name" value="PROKAR_LIPOPROTEIN"/>
    <property type="match status" value="1"/>
</dbReference>
<comment type="pathway">
    <text evidence="2">Glycan metabolism; pectin degradation; 2-dehydro-3-deoxy-D-gluconate from pectin: step 1/5.</text>
</comment>
<evidence type="ECO:0000256" key="6">
    <source>
        <dbReference type="ARBA" id="ARBA00022801"/>
    </source>
</evidence>
<organism evidence="10 11">
    <name type="scientific">Flemingia macrophylla</name>
    <dbReference type="NCBI Taxonomy" id="520843"/>
    <lineage>
        <taxon>Eukaryota</taxon>
        <taxon>Viridiplantae</taxon>
        <taxon>Streptophyta</taxon>
        <taxon>Embryophyta</taxon>
        <taxon>Tracheophyta</taxon>
        <taxon>Spermatophyta</taxon>
        <taxon>Magnoliopsida</taxon>
        <taxon>eudicotyledons</taxon>
        <taxon>Gunneridae</taxon>
        <taxon>Pentapetalae</taxon>
        <taxon>rosids</taxon>
        <taxon>fabids</taxon>
        <taxon>Fabales</taxon>
        <taxon>Fabaceae</taxon>
        <taxon>Papilionoideae</taxon>
        <taxon>50 kb inversion clade</taxon>
        <taxon>NPAAA clade</taxon>
        <taxon>indigoferoid/millettioid clade</taxon>
        <taxon>Phaseoleae</taxon>
        <taxon>Flemingia</taxon>
    </lineage>
</organism>
<dbReference type="EMBL" id="JBGMDY010000008">
    <property type="protein sequence ID" value="KAL2326474.1"/>
    <property type="molecule type" value="Genomic_DNA"/>
</dbReference>
<comment type="caution">
    <text evidence="10">The sequence shown here is derived from an EMBL/GenBank/DDBJ whole genome shotgun (WGS) entry which is preliminary data.</text>
</comment>
<accession>A0ABD1LSK5</accession>
<evidence type="ECO:0000256" key="3">
    <source>
        <dbReference type="ARBA" id="ARBA00008891"/>
    </source>
</evidence>